<gene>
    <name evidence="1" type="ORF">LACBIDRAFT_303379</name>
</gene>
<dbReference type="OrthoDB" id="10634484at2759"/>
<evidence type="ECO:0000313" key="1">
    <source>
        <dbReference type="EMBL" id="EDR05509.1"/>
    </source>
</evidence>
<sequence length="63" mass="6761">MCTSLQLPVLQAVPVLEALYTVTLLCAPILDHAQYWTFPMAHATGLEKEDSGLCGPPGGSEQF</sequence>
<dbReference type="EMBL" id="DS547113">
    <property type="protein sequence ID" value="EDR05509.1"/>
    <property type="molecule type" value="Genomic_DNA"/>
</dbReference>
<name>B0DJE8_LACBS</name>
<evidence type="ECO:0000313" key="2">
    <source>
        <dbReference type="Proteomes" id="UP000001194"/>
    </source>
</evidence>
<protein>
    <submittedName>
        <fullName evidence="1">Predicted protein</fullName>
    </submittedName>
</protein>
<dbReference type="KEGG" id="lbc:LACBIDRAFT_303379"/>
<keyword evidence="2" id="KW-1185">Reference proteome</keyword>
<dbReference type="GeneID" id="6079656"/>
<organism evidence="2">
    <name type="scientific">Laccaria bicolor (strain S238N-H82 / ATCC MYA-4686)</name>
    <name type="common">Bicoloured deceiver</name>
    <name type="synonym">Laccaria laccata var. bicolor</name>
    <dbReference type="NCBI Taxonomy" id="486041"/>
    <lineage>
        <taxon>Eukaryota</taxon>
        <taxon>Fungi</taxon>
        <taxon>Dikarya</taxon>
        <taxon>Basidiomycota</taxon>
        <taxon>Agaricomycotina</taxon>
        <taxon>Agaricomycetes</taxon>
        <taxon>Agaricomycetidae</taxon>
        <taxon>Agaricales</taxon>
        <taxon>Agaricineae</taxon>
        <taxon>Hydnangiaceae</taxon>
        <taxon>Laccaria</taxon>
    </lineage>
</organism>
<dbReference type="HOGENOM" id="CLU_2886204_0_0_1"/>
<accession>B0DJE8</accession>
<dbReference type="RefSeq" id="XP_001884067.1">
    <property type="nucleotide sequence ID" value="XM_001884032.1"/>
</dbReference>
<reference evidence="1 2" key="1">
    <citation type="journal article" date="2008" name="Nature">
        <title>The genome of Laccaria bicolor provides insights into mycorrhizal symbiosis.</title>
        <authorList>
            <person name="Martin F."/>
            <person name="Aerts A."/>
            <person name="Ahren D."/>
            <person name="Brun A."/>
            <person name="Danchin E.G.J."/>
            <person name="Duchaussoy F."/>
            <person name="Gibon J."/>
            <person name="Kohler A."/>
            <person name="Lindquist E."/>
            <person name="Pereda V."/>
            <person name="Salamov A."/>
            <person name="Shapiro H.J."/>
            <person name="Wuyts J."/>
            <person name="Blaudez D."/>
            <person name="Buee M."/>
            <person name="Brokstein P."/>
            <person name="Canbaeck B."/>
            <person name="Cohen D."/>
            <person name="Courty P.E."/>
            <person name="Coutinho P.M."/>
            <person name="Delaruelle C."/>
            <person name="Detter J.C."/>
            <person name="Deveau A."/>
            <person name="DiFazio S."/>
            <person name="Duplessis S."/>
            <person name="Fraissinet-Tachet L."/>
            <person name="Lucic E."/>
            <person name="Frey-Klett P."/>
            <person name="Fourrey C."/>
            <person name="Feussner I."/>
            <person name="Gay G."/>
            <person name="Grimwood J."/>
            <person name="Hoegger P.J."/>
            <person name="Jain P."/>
            <person name="Kilaru S."/>
            <person name="Labbe J."/>
            <person name="Lin Y.C."/>
            <person name="Legue V."/>
            <person name="Le Tacon F."/>
            <person name="Marmeisse R."/>
            <person name="Melayah D."/>
            <person name="Montanini B."/>
            <person name="Muratet M."/>
            <person name="Nehls U."/>
            <person name="Niculita-Hirzel H."/>
            <person name="Oudot-Le Secq M.P."/>
            <person name="Peter M."/>
            <person name="Quesneville H."/>
            <person name="Rajashekar B."/>
            <person name="Reich M."/>
            <person name="Rouhier N."/>
            <person name="Schmutz J."/>
            <person name="Yin T."/>
            <person name="Chalot M."/>
            <person name="Henrissat B."/>
            <person name="Kuees U."/>
            <person name="Lucas S."/>
            <person name="Van de Peer Y."/>
            <person name="Podila G.K."/>
            <person name="Polle A."/>
            <person name="Pukkila P.J."/>
            <person name="Richardson P.M."/>
            <person name="Rouze P."/>
            <person name="Sanders I.R."/>
            <person name="Stajich J.E."/>
            <person name="Tunlid A."/>
            <person name="Tuskan G."/>
            <person name="Grigoriev I.V."/>
        </authorList>
    </citation>
    <scope>NUCLEOTIDE SEQUENCE [LARGE SCALE GENOMIC DNA]</scope>
    <source>
        <strain evidence="2">S238N-H82 / ATCC MYA-4686</strain>
    </source>
</reference>
<dbReference type="AlphaFoldDB" id="B0DJE8"/>
<dbReference type="InParanoid" id="B0DJE8"/>
<dbReference type="Proteomes" id="UP000001194">
    <property type="component" value="Unassembled WGS sequence"/>
</dbReference>
<proteinExistence type="predicted"/>